<evidence type="ECO:0000256" key="1">
    <source>
        <dbReference type="SAM" id="MobiDB-lite"/>
    </source>
</evidence>
<dbReference type="OrthoDB" id="10590605at2759"/>
<dbReference type="VEuPathDB" id="FungiDB:PV07_02614"/>
<dbReference type="HOGENOM" id="CLU_416770_0_0_1"/>
<dbReference type="GeneID" id="27341808"/>
<accession>A0A0D2CIG2</accession>
<feature type="compositionally biased region" description="Polar residues" evidence="1">
    <location>
        <begin position="443"/>
        <end position="463"/>
    </location>
</feature>
<feature type="region of interest" description="Disordered" evidence="1">
    <location>
        <begin position="352"/>
        <end position="404"/>
    </location>
</feature>
<feature type="region of interest" description="Disordered" evidence="1">
    <location>
        <begin position="427"/>
        <end position="463"/>
    </location>
</feature>
<dbReference type="AlphaFoldDB" id="A0A0D2CIG2"/>
<feature type="compositionally biased region" description="Polar residues" evidence="1">
    <location>
        <begin position="352"/>
        <end position="364"/>
    </location>
</feature>
<feature type="region of interest" description="Disordered" evidence="1">
    <location>
        <begin position="476"/>
        <end position="509"/>
    </location>
</feature>
<keyword evidence="3" id="KW-1185">Reference proteome</keyword>
<gene>
    <name evidence="2" type="ORF">PV07_02614</name>
</gene>
<proteinExistence type="predicted"/>
<dbReference type="EMBL" id="KN847041">
    <property type="protein sequence ID" value="KIW30923.1"/>
    <property type="molecule type" value="Genomic_DNA"/>
</dbReference>
<name>A0A0D2CIG2_9EURO</name>
<organism evidence="2 3">
    <name type="scientific">Cladophialophora immunda</name>
    <dbReference type="NCBI Taxonomy" id="569365"/>
    <lineage>
        <taxon>Eukaryota</taxon>
        <taxon>Fungi</taxon>
        <taxon>Dikarya</taxon>
        <taxon>Ascomycota</taxon>
        <taxon>Pezizomycotina</taxon>
        <taxon>Eurotiomycetes</taxon>
        <taxon>Chaetothyriomycetidae</taxon>
        <taxon>Chaetothyriales</taxon>
        <taxon>Herpotrichiellaceae</taxon>
        <taxon>Cladophialophora</taxon>
    </lineage>
</organism>
<evidence type="ECO:0000313" key="3">
    <source>
        <dbReference type="Proteomes" id="UP000054466"/>
    </source>
</evidence>
<feature type="compositionally biased region" description="Basic and acidic residues" evidence="1">
    <location>
        <begin position="45"/>
        <end position="56"/>
    </location>
</feature>
<dbReference type="Proteomes" id="UP000054466">
    <property type="component" value="Unassembled WGS sequence"/>
</dbReference>
<reference evidence="2 3" key="1">
    <citation type="submission" date="2015-01" db="EMBL/GenBank/DDBJ databases">
        <title>The Genome Sequence of Cladophialophora immunda CBS83496.</title>
        <authorList>
            <consortium name="The Broad Institute Genomics Platform"/>
            <person name="Cuomo C."/>
            <person name="de Hoog S."/>
            <person name="Gorbushina A."/>
            <person name="Stielow B."/>
            <person name="Teixiera M."/>
            <person name="Abouelleil A."/>
            <person name="Chapman S.B."/>
            <person name="Priest M."/>
            <person name="Young S.K."/>
            <person name="Wortman J."/>
            <person name="Nusbaum C."/>
            <person name="Birren B."/>
        </authorList>
    </citation>
    <scope>NUCLEOTIDE SEQUENCE [LARGE SCALE GENOMIC DNA]</scope>
    <source>
        <strain evidence="2 3">CBS 83496</strain>
    </source>
</reference>
<protein>
    <submittedName>
        <fullName evidence="2">Uncharacterized protein</fullName>
    </submittedName>
</protein>
<sequence length="658" mass="72747">MDLGNACDRIKHVTQEELVNNLSLLIETWGVLTRHLRSALAVRPGQREEAGHDDLPLPRAPPQHDNNGSGRITSPSSHVAAACVCNTLPYSTLSNLRSSIVRITPEKSISTTTTKTSSKVSNCRPRSRFERAFRNIQDNARNRQNVLKEINVNNLLSRRVAEYPPARAASDATRRKRHDPDRIAAFLESFLAAIHITEKYHIFQKEEIERQGKKNRGRLRNVYEEFADSLDITPSKIPPILKLGEVLSKVLSYGHYVLLLLFDQLSTVRDLSAGDLDELSQSLGGELPAVGNAEILNAAVKNAYQRYQKVANECWTKEKRASAREAIEKIMEVDEASNLVDEDDNRHLLDESISSGQISGTASPDHSPGEGEEFSTPATAISDRRRSLTPCQSSPQPSEPGRVDFVGQLNQDWTSRCNSDPALKTQIAEAHRSPRSLQEDDFTGTSTAVVDNSPQPDSSDQLLHQSEHNPAYLFAPDTIGSGVPQSRKRPHLDQPIDATTSRGPSPKRCLTRQVYNGMTDDRSIRSMFNDNNVDNSISNEPGASNNILHTTTYTSFENPGPFSEHSPSAQLAVQGYHGEQLHDHSTESSASGPEDTLLGTIGGGRNESPPNWDSMFEGAESLCFEGGSWNLQTPDWVRMFEQAEQVNFGEDCIEHISG</sequence>
<evidence type="ECO:0000313" key="2">
    <source>
        <dbReference type="EMBL" id="KIW30923.1"/>
    </source>
</evidence>
<dbReference type="RefSeq" id="XP_016251139.1">
    <property type="nucleotide sequence ID" value="XM_016389237.1"/>
</dbReference>
<feature type="compositionally biased region" description="Polar residues" evidence="1">
    <location>
        <begin position="64"/>
        <end position="74"/>
    </location>
</feature>
<feature type="region of interest" description="Disordered" evidence="1">
    <location>
        <begin position="43"/>
        <end position="74"/>
    </location>
</feature>